<gene>
    <name evidence="1" type="ORF">CAUJ_LOCUS14432</name>
</gene>
<evidence type="ECO:0000313" key="2">
    <source>
        <dbReference type="Proteomes" id="UP000835052"/>
    </source>
</evidence>
<sequence>MTTNLFPLQTNLEECHQCSKTKLREPFCEPGHSSNHYYHHGSPLHEVKFRTGAVAHEASEKMVSLAHDAEVACDHVIDKFKEKQRLHTVNLWFGSFWVQIKQVMTNFFGLKRKNKDSMSTKTCLSEGSRALALSSFKNSKMSSHVIYRSTVQDNQPVDTGTNYPNTQPTTTIATDNYTAAASLPHNEGILHNTVEITKDYAHEATEKVKELAQGTKTACNNAADKISEKLHDAKQAVIGH</sequence>
<proteinExistence type="predicted"/>
<protein>
    <submittedName>
        <fullName evidence="1">Uncharacterized protein</fullName>
    </submittedName>
</protein>
<name>A0A8S1HPG2_9PELO</name>
<accession>A0A8S1HPG2</accession>
<dbReference type="EMBL" id="CAJGYM010000128">
    <property type="protein sequence ID" value="CAD6198526.1"/>
    <property type="molecule type" value="Genomic_DNA"/>
</dbReference>
<comment type="caution">
    <text evidence="1">The sequence shown here is derived from an EMBL/GenBank/DDBJ whole genome shotgun (WGS) entry which is preliminary data.</text>
</comment>
<dbReference type="AlphaFoldDB" id="A0A8S1HPG2"/>
<organism evidence="1 2">
    <name type="scientific">Caenorhabditis auriculariae</name>
    <dbReference type="NCBI Taxonomy" id="2777116"/>
    <lineage>
        <taxon>Eukaryota</taxon>
        <taxon>Metazoa</taxon>
        <taxon>Ecdysozoa</taxon>
        <taxon>Nematoda</taxon>
        <taxon>Chromadorea</taxon>
        <taxon>Rhabditida</taxon>
        <taxon>Rhabditina</taxon>
        <taxon>Rhabditomorpha</taxon>
        <taxon>Rhabditoidea</taxon>
        <taxon>Rhabditidae</taxon>
        <taxon>Peloderinae</taxon>
        <taxon>Caenorhabditis</taxon>
    </lineage>
</organism>
<dbReference type="Proteomes" id="UP000835052">
    <property type="component" value="Unassembled WGS sequence"/>
</dbReference>
<evidence type="ECO:0000313" key="1">
    <source>
        <dbReference type="EMBL" id="CAD6198526.1"/>
    </source>
</evidence>
<reference evidence="1" key="1">
    <citation type="submission" date="2020-10" db="EMBL/GenBank/DDBJ databases">
        <authorList>
            <person name="Kikuchi T."/>
        </authorList>
    </citation>
    <scope>NUCLEOTIDE SEQUENCE</scope>
    <source>
        <strain evidence="1">NKZ352</strain>
    </source>
</reference>
<keyword evidence="2" id="KW-1185">Reference proteome</keyword>